<evidence type="ECO:0000313" key="5">
    <source>
        <dbReference type="Proteomes" id="UP000674416"/>
    </source>
</evidence>
<comment type="subcellular location">
    <subcellularLocation>
        <location evidence="1">Virion</location>
    </subcellularLocation>
</comment>
<dbReference type="InterPro" id="IPR024455">
    <property type="entry name" value="Phage_capsid"/>
</dbReference>
<dbReference type="Proteomes" id="UP000674416">
    <property type="component" value="Unassembled WGS sequence"/>
</dbReference>
<reference evidence="4 5" key="1">
    <citation type="submission" date="2021-01" db="EMBL/GenBank/DDBJ databases">
        <title>Genomic Encyclopedia of Type Strains, Phase IV (KMG-IV): sequencing the most valuable type-strain genomes for metagenomic binning, comparative biology and taxonomic classification.</title>
        <authorList>
            <person name="Goeker M."/>
        </authorList>
    </citation>
    <scope>NUCLEOTIDE SEQUENCE [LARGE SCALE GENOMIC DNA]</scope>
    <source>
        <strain evidence="4 5">DSM 103394</strain>
    </source>
</reference>
<dbReference type="NCBIfam" id="TIGR01554">
    <property type="entry name" value="major_cap_HK97"/>
    <property type="match status" value="1"/>
</dbReference>
<organism evidence="4 5">
    <name type="scientific">Bacillus capparidis</name>
    <dbReference type="NCBI Taxonomy" id="1840411"/>
    <lineage>
        <taxon>Bacteria</taxon>
        <taxon>Bacillati</taxon>
        <taxon>Bacillota</taxon>
        <taxon>Bacilli</taxon>
        <taxon>Bacillales</taxon>
        <taxon>Bacillaceae</taxon>
        <taxon>Bacillus</taxon>
    </lineage>
</organism>
<dbReference type="Pfam" id="PF05065">
    <property type="entry name" value="Phage_capsid"/>
    <property type="match status" value="1"/>
</dbReference>
<feature type="domain" description="Phage capsid-like C-terminal" evidence="3">
    <location>
        <begin position="118"/>
        <end position="344"/>
    </location>
</feature>
<evidence type="ECO:0000256" key="2">
    <source>
        <dbReference type="SAM" id="Coils"/>
    </source>
</evidence>
<name>A0ABS4D1J6_9BACI</name>
<evidence type="ECO:0000256" key="1">
    <source>
        <dbReference type="ARBA" id="ARBA00004328"/>
    </source>
</evidence>
<dbReference type="SUPFAM" id="SSF56563">
    <property type="entry name" value="Major capsid protein gp5"/>
    <property type="match status" value="1"/>
</dbReference>
<protein>
    <submittedName>
        <fullName evidence="4">HK97 family phage major capsid protein</fullName>
    </submittedName>
</protein>
<keyword evidence="2" id="KW-0175">Coiled coil</keyword>
<keyword evidence="5" id="KW-1185">Reference proteome</keyword>
<proteinExistence type="predicted"/>
<feature type="coiled-coil region" evidence="2">
    <location>
        <begin position="5"/>
        <end position="58"/>
    </location>
</feature>
<gene>
    <name evidence="4" type="ORF">JOC74_004027</name>
</gene>
<evidence type="ECO:0000259" key="3">
    <source>
        <dbReference type="Pfam" id="PF05065"/>
    </source>
</evidence>
<evidence type="ECO:0000313" key="4">
    <source>
        <dbReference type="EMBL" id="MBP1083499.1"/>
    </source>
</evidence>
<sequence length="370" mass="41105">MNPELLKMLNEINAKKTEAKKLIAEDKVEEAKAVKEELVKLQNKFDLAKDLFDEQEEQEKAAVKNKVKKPVNNEKSQHGAFVNIIKASLLKKAVNEDDMEIYNMMTEADPNAEGESDGGLTVPQDIRTQVKEFRRALDALEPLVNVEPVSTLSGSRVLEVTADHVPFDNVDEAAQFPDAETPKFRNIAYKVLKKGGILKLTRELTQDTSEAIISYLTSWIQKKARVTRNFMILAELDASFGGSKTKALADIDDFKDVFNVTLDPAIAVSSGVLTNQDGFNWLDKQKDGDGKYILQPNPTNATQKLLFGTYPLKVVSNKVLKSATVGDPEAPTGYKYPFYLGDLKKLSRFLTVKLCLSSFLQKPGTCGVKI</sequence>
<dbReference type="InterPro" id="IPR054612">
    <property type="entry name" value="Phage_capsid-like_C"/>
</dbReference>
<comment type="caution">
    <text evidence="4">The sequence shown here is derived from an EMBL/GenBank/DDBJ whole genome shotgun (WGS) entry which is preliminary data.</text>
</comment>
<dbReference type="EMBL" id="JAFDST010000006">
    <property type="protein sequence ID" value="MBP1083499.1"/>
    <property type="molecule type" value="Genomic_DNA"/>
</dbReference>
<accession>A0ABS4D1J6</accession>